<feature type="transmembrane region" description="Helical" evidence="7">
    <location>
        <begin position="167"/>
        <end position="190"/>
    </location>
</feature>
<name>A0A4U1BCB1_9GAMM</name>
<evidence type="ECO:0000256" key="5">
    <source>
        <dbReference type="ARBA" id="ARBA00022989"/>
    </source>
</evidence>
<keyword evidence="9" id="KW-1185">Reference proteome</keyword>
<keyword evidence="6 7" id="KW-0472">Membrane</keyword>
<feature type="transmembrane region" description="Helical" evidence="7">
    <location>
        <begin position="69"/>
        <end position="92"/>
    </location>
</feature>
<keyword evidence="4 7" id="KW-0812">Transmembrane</keyword>
<reference evidence="8 9" key="1">
    <citation type="submission" date="2019-04" db="EMBL/GenBank/DDBJ databases">
        <authorList>
            <person name="Hwang J.C."/>
        </authorList>
    </citation>
    <scope>NUCLEOTIDE SEQUENCE [LARGE SCALE GENOMIC DNA]</scope>
    <source>
        <strain evidence="8 9">IMCC35001</strain>
    </source>
</reference>
<keyword evidence="3" id="KW-1003">Cell membrane</keyword>
<evidence type="ECO:0000256" key="2">
    <source>
        <dbReference type="ARBA" id="ARBA00022448"/>
    </source>
</evidence>
<dbReference type="PANTHER" id="PTHR34229">
    <property type="entry name" value="METAL TRANSPORT PROTEIN HI_1621-RELATED"/>
    <property type="match status" value="1"/>
</dbReference>
<feature type="transmembrane region" description="Helical" evidence="7">
    <location>
        <begin position="131"/>
        <end position="155"/>
    </location>
</feature>
<dbReference type="EMBL" id="SWCI01000006">
    <property type="protein sequence ID" value="TKB48617.1"/>
    <property type="molecule type" value="Genomic_DNA"/>
</dbReference>
<feature type="transmembrane region" description="Helical" evidence="7">
    <location>
        <begin position="98"/>
        <end position="119"/>
    </location>
</feature>
<evidence type="ECO:0000256" key="4">
    <source>
        <dbReference type="ARBA" id="ARBA00022692"/>
    </source>
</evidence>
<dbReference type="Proteomes" id="UP000305674">
    <property type="component" value="Unassembled WGS sequence"/>
</dbReference>
<evidence type="ECO:0000313" key="8">
    <source>
        <dbReference type="EMBL" id="TKB48617.1"/>
    </source>
</evidence>
<gene>
    <name evidence="8" type="primary">cbiM</name>
    <name evidence="8" type="ORF">FCL40_10675</name>
</gene>
<dbReference type="AlphaFoldDB" id="A0A4U1BCB1"/>
<dbReference type="GO" id="GO:0000041">
    <property type="term" value="P:transition metal ion transport"/>
    <property type="evidence" value="ECO:0007669"/>
    <property type="project" value="InterPro"/>
</dbReference>
<evidence type="ECO:0000256" key="7">
    <source>
        <dbReference type="SAM" id="Phobius"/>
    </source>
</evidence>
<organism evidence="8 9">
    <name type="scientific">Ferrimonas sediminicola</name>
    <dbReference type="NCBI Taxonomy" id="2569538"/>
    <lineage>
        <taxon>Bacteria</taxon>
        <taxon>Pseudomonadati</taxon>
        <taxon>Pseudomonadota</taxon>
        <taxon>Gammaproteobacteria</taxon>
        <taxon>Alteromonadales</taxon>
        <taxon>Ferrimonadaceae</taxon>
        <taxon>Ferrimonas</taxon>
    </lineage>
</organism>
<dbReference type="Gene3D" id="1.10.1760.20">
    <property type="match status" value="1"/>
</dbReference>
<dbReference type="NCBIfam" id="NF004905">
    <property type="entry name" value="PRK06265.1-5"/>
    <property type="match status" value="1"/>
</dbReference>
<dbReference type="RefSeq" id="WP_136853294.1">
    <property type="nucleotide sequence ID" value="NZ_SWCI01000006.1"/>
</dbReference>
<feature type="transmembrane region" description="Helical" evidence="7">
    <location>
        <begin position="37"/>
        <end position="57"/>
    </location>
</feature>
<accession>A0A4U1BCB1</accession>
<protein>
    <submittedName>
        <fullName evidence="8">Cobalt transporter CbiM</fullName>
    </submittedName>
</protein>
<dbReference type="InterPro" id="IPR002751">
    <property type="entry name" value="CbiM/NikMN"/>
</dbReference>
<dbReference type="NCBIfam" id="NF004903">
    <property type="entry name" value="PRK06265.1-3"/>
    <property type="match status" value="1"/>
</dbReference>
<keyword evidence="5 7" id="KW-1133">Transmembrane helix</keyword>
<evidence type="ECO:0000313" key="9">
    <source>
        <dbReference type="Proteomes" id="UP000305674"/>
    </source>
</evidence>
<dbReference type="PANTHER" id="PTHR34229:SF1">
    <property type="entry name" value="METAL TRANSPORT PROTEIN HI_1621-RELATED"/>
    <property type="match status" value="1"/>
</dbReference>
<comment type="subcellular location">
    <subcellularLocation>
        <location evidence="1">Cell membrane</location>
        <topology evidence="1">Multi-pass membrane protein</topology>
    </subcellularLocation>
</comment>
<sequence length="203" mass="20858">MAHIPDGVLALPVLATSGVAAATLTLVAVKRMDYDRIPQAAVLAAAFFVASLVTVPVGPSSVHLILNGLMGVLLGWAAVPALLVALCMQAVFFGYGGLSVLGVNALNLALPALLCAWVIAPRLRTARGRAVLLWGAVAGAIGVGLTGVMVMLSLVASGPEYLPAGRVILVTYLPLLLVEAVVTAWALSFMKRVAPELLARGEC</sequence>
<dbReference type="Pfam" id="PF01891">
    <property type="entry name" value="CbiM"/>
    <property type="match status" value="1"/>
</dbReference>
<proteinExistence type="predicted"/>
<dbReference type="GO" id="GO:0005886">
    <property type="term" value="C:plasma membrane"/>
    <property type="evidence" value="ECO:0007669"/>
    <property type="project" value="UniProtKB-SubCell"/>
</dbReference>
<evidence type="ECO:0000256" key="1">
    <source>
        <dbReference type="ARBA" id="ARBA00004651"/>
    </source>
</evidence>
<keyword evidence="2" id="KW-0813">Transport</keyword>
<evidence type="ECO:0000256" key="3">
    <source>
        <dbReference type="ARBA" id="ARBA00022475"/>
    </source>
</evidence>
<dbReference type="OrthoDB" id="9792317at2"/>
<comment type="caution">
    <text evidence="8">The sequence shown here is derived from an EMBL/GenBank/DDBJ whole genome shotgun (WGS) entry which is preliminary data.</text>
</comment>
<evidence type="ECO:0000256" key="6">
    <source>
        <dbReference type="ARBA" id="ARBA00023136"/>
    </source>
</evidence>